<evidence type="ECO:0000313" key="4">
    <source>
        <dbReference type="EMBL" id="CAD8105292.1"/>
    </source>
</evidence>
<organism evidence="4 5">
    <name type="scientific">Paramecium sonneborni</name>
    <dbReference type="NCBI Taxonomy" id="65129"/>
    <lineage>
        <taxon>Eukaryota</taxon>
        <taxon>Sar</taxon>
        <taxon>Alveolata</taxon>
        <taxon>Ciliophora</taxon>
        <taxon>Intramacronucleata</taxon>
        <taxon>Oligohymenophorea</taxon>
        <taxon>Peniculida</taxon>
        <taxon>Parameciidae</taxon>
        <taxon>Paramecium</taxon>
    </lineage>
</organism>
<dbReference type="EMBL" id="CAJJDN010000084">
    <property type="protein sequence ID" value="CAD8105292.1"/>
    <property type="molecule type" value="Genomic_DNA"/>
</dbReference>
<name>A0A8S1PQM1_9CILI</name>
<dbReference type="PANTHER" id="PTHR45942">
    <property type="entry name" value="PROTEIN PHOSPATASE 3 REGULATORY SUBUNIT B ALPHA ISOFORM TYPE 1"/>
    <property type="match status" value="1"/>
</dbReference>
<keyword evidence="2" id="KW-0677">Repeat</keyword>
<evidence type="ECO:0000256" key="1">
    <source>
        <dbReference type="ARBA" id="ARBA00022723"/>
    </source>
</evidence>
<dbReference type="PROSITE" id="PS50222">
    <property type="entry name" value="EF_HAND_2"/>
    <property type="match status" value="3"/>
</dbReference>
<dbReference type="InterPro" id="IPR002048">
    <property type="entry name" value="EF_hand_dom"/>
</dbReference>
<sequence>MGNYFKTKPKDKLDKEMIEFLKSRKLQHINEAIDVVNTKFPNSKYLEYSDYCDVFNPILEIWTQPVFSLLSSKSKLEGANDIYESLAVLTIFSDEEQELKLQFIFQLFDTDKSGEIEKTELVVALETCIRGLCKLVHLPAPSIQDIDFYAERLFLELDRDYSYTISFNEFKLWIIGNFELQDFLLKYALIQTYENAKRRYKEKRILYENFFLNAIGNNKSELCELESIKQIFLAEFNNQKQDILGLLFKTLQDSSNAYLDQKQCGWICKQAYQDVMNAWAAFDASDINSDNEVSMSELKYLIYAYEGDKPDYYRLQTEMEILDMDQSGKITRDEWIKYLCVNDKGKLIFRGTLQHQFNEYDKDHNGLLSIKDIKDLLINSMKDLRIHFKKFNAGKTFEDMIDDLINEIVISLKNGSQDPHSNSNQLLFLTWNQFKTFMEQATQKQDQLRQLLAKL</sequence>
<dbReference type="PROSITE" id="PS00018">
    <property type="entry name" value="EF_HAND_1"/>
    <property type="match status" value="4"/>
</dbReference>
<dbReference type="OrthoDB" id="191686at2759"/>
<feature type="domain" description="EF-hand" evidence="3">
    <location>
        <begin position="273"/>
        <end position="308"/>
    </location>
</feature>
<dbReference type="InterPro" id="IPR018247">
    <property type="entry name" value="EF_Hand_1_Ca_BS"/>
</dbReference>
<evidence type="ECO:0000259" key="3">
    <source>
        <dbReference type="PROSITE" id="PS50222"/>
    </source>
</evidence>
<protein>
    <recommendedName>
        <fullName evidence="3">EF-hand domain-containing protein</fullName>
    </recommendedName>
</protein>
<reference evidence="4" key="1">
    <citation type="submission" date="2021-01" db="EMBL/GenBank/DDBJ databases">
        <authorList>
            <consortium name="Genoscope - CEA"/>
            <person name="William W."/>
        </authorList>
    </citation>
    <scope>NUCLEOTIDE SEQUENCE</scope>
</reference>
<evidence type="ECO:0000313" key="5">
    <source>
        <dbReference type="Proteomes" id="UP000692954"/>
    </source>
</evidence>
<dbReference type="GO" id="GO:0005509">
    <property type="term" value="F:calcium ion binding"/>
    <property type="evidence" value="ECO:0007669"/>
    <property type="project" value="InterPro"/>
</dbReference>
<keyword evidence="5" id="KW-1185">Reference proteome</keyword>
<accession>A0A8S1PQM1</accession>
<evidence type="ECO:0000256" key="2">
    <source>
        <dbReference type="ARBA" id="ARBA00022737"/>
    </source>
</evidence>
<proteinExistence type="predicted"/>
<keyword evidence="1" id="KW-0479">Metal-binding</keyword>
<dbReference type="Proteomes" id="UP000692954">
    <property type="component" value="Unassembled WGS sequence"/>
</dbReference>
<dbReference type="AlphaFoldDB" id="A0A8S1PQM1"/>
<comment type="caution">
    <text evidence="4">The sequence shown here is derived from an EMBL/GenBank/DDBJ whole genome shotgun (WGS) entry which is preliminary data.</text>
</comment>
<dbReference type="CDD" id="cd00051">
    <property type="entry name" value="EFh"/>
    <property type="match status" value="1"/>
</dbReference>
<dbReference type="SMART" id="SM00054">
    <property type="entry name" value="EFh"/>
    <property type="match status" value="5"/>
</dbReference>
<feature type="domain" description="EF-hand" evidence="3">
    <location>
        <begin position="348"/>
        <end position="383"/>
    </location>
</feature>
<dbReference type="Pfam" id="PF13202">
    <property type="entry name" value="EF-hand_5"/>
    <property type="match status" value="2"/>
</dbReference>
<feature type="domain" description="EF-hand" evidence="3">
    <location>
        <begin position="96"/>
        <end position="131"/>
    </location>
</feature>
<gene>
    <name evidence="4" type="ORF">PSON_ATCC_30995.1.T0840079</name>
</gene>